<reference evidence="1 2" key="1">
    <citation type="submission" date="2020-05" db="EMBL/GenBank/DDBJ databases">
        <title>Actinomadura verrucosospora NRRL-B18236 (PFL_A860) Genome sequencing and assembly.</title>
        <authorList>
            <person name="Samborskyy M."/>
        </authorList>
    </citation>
    <scope>NUCLEOTIDE SEQUENCE [LARGE SCALE GENOMIC DNA]</scope>
    <source>
        <strain evidence="1 2">NRRL:B18236</strain>
    </source>
</reference>
<dbReference type="Proteomes" id="UP000501240">
    <property type="component" value="Chromosome"/>
</dbReference>
<dbReference type="RefSeq" id="WP_173100334.1">
    <property type="nucleotide sequence ID" value="NZ_CP053892.1"/>
</dbReference>
<protein>
    <submittedName>
        <fullName evidence="1">Uncharacterized protein</fullName>
    </submittedName>
</protein>
<dbReference type="InterPro" id="IPR045991">
    <property type="entry name" value="DUF5947"/>
</dbReference>
<dbReference type="AlphaFoldDB" id="A0A7D3W110"/>
<organism evidence="1 2">
    <name type="scientific">Actinomadura verrucosospora</name>
    <dbReference type="NCBI Taxonomy" id="46165"/>
    <lineage>
        <taxon>Bacteria</taxon>
        <taxon>Bacillati</taxon>
        <taxon>Actinomycetota</taxon>
        <taxon>Actinomycetes</taxon>
        <taxon>Streptosporangiales</taxon>
        <taxon>Thermomonosporaceae</taxon>
        <taxon>Actinomadura</taxon>
    </lineage>
</organism>
<keyword evidence="2" id="KW-1185">Reference proteome</keyword>
<gene>
    <name evidence="1" type="ORF">ACTIVE_8632</name>
</gene>
<dbReference type="EMBL" id="CP053892">
    <property type="protein sequence ID" value="QKG26979.1"/>
    <property type="molecule type" value="Genomic_DNA"/>
</dbReference>
<accession>A0A7D3W110</accession>
<dbReference type="Pfam" id="PF19372">
    <property type="entry name" value="DUF5947"/>
    <property type="match status" value="1"/>
</dbReference>
<proteinExistence type="predicted"/>
<name>A0A7D3W110_ACTVE</name>
<evidence type="ECO:0000313" key="1">
    <source>
        <dbReference type="EMBL" id="QKG26979.1"/>
    </source>
</evidence>
<evidence type="ECO:0000313" key="2">
    <source>
        <dbReference type="Proteomes" id="UP000501240"/>
    </source>
</evidence>
<sequence length="211" mass="21922">MTAGAFARLVERASAGGRDAADACTLCAAPVGDAHAHLVDERSGKPRCACRACALLFERDAAGQGRYRLVPDRRIRLTGVRAADLGVPVGLAFFVVEPDGAVTARYPSPAGATAWSVDPDAWTAATAGCAELASMRPATEALLVNTAKGAAEQWLVPVDDCFRLVGAVRRAWTGLSGGDRVQAAIEAFFAGLAERRAGGDRAAQQTRKGEG</sequence>